<accession>A0A081BA64</accession>
<dbReference type="STRING" id="1333998.M2A_1431"/>
<dbReference type="InterPro" id="IPR023772">
    <property type="entry name" value="DNA-bd_HTH_TetR-type_CS"/>
</dbReference>
<keyword evidence="1" id="KW-0805">Transcription regulation</keyword>
<protein>
    <submittedName>
        <fullName evidence="6">Transcriptional regulator</fullName>
    </submittedName>
</protein>
<reference evidence="6 7" key="1">
    <citation type="submission" date="2014-07" db="EMBL/GenBank/DDBJ databases">
        <title>Tepidicaulis marinum gen. nov., sp. nov., a novel marine bacterium denitrifying nitrate to nitrous oxide strictly under microaerobic conditions.</title>
        <authorList>
            <person name="Takeuchi M."/>
            <person name="Yamagishi T."/>
            <person name="Kamagata Y."/>
            <person name="Oshima K."/>
            <person name="Hattori M."/>
            <person name="Katayama T."/>
            <person name="Hanada S."/>
            <person name="Tamaki H."/>
            <person name="Marumo K."/>
            <person name="Maeda H."/>
            <person name="Nedachi M."/>
            <person name="Iwasaki W."/>
            <person name="Suwa Y."/>
            <person name="Sakata S."/>
        </authorList>
    </citation>
    <scope>NUCLEOTIDE SEQUENCE [LARGE SCALE GENOMIC DNA]</scope>
    <source>
        <strain evidence="6 7">MA2</strain>
    </source>
</reference>
<evidence type="ECO:0000256" key="2">
    <source>
        <dbReference type="ARBA" id="ARBA00023125"/>
    </source>
</evidence>
<dbReference type="Gene3D" id="1.10.357.10">
    <property type="entry name" value="Tetracycline Repressor, domain 2"/>
    <property type="match status" value="1"/>
</dbReference>
<evidence type="ECO:0000256" key="3">
    <source>
        <dbReference type="ARBA" id="ARBA00023163"/>
    </source>
</evidence>
<keyword evidence="2 4" id="KW-0238">DNA-binding</keyword>
<evidence type="ECO:0000259" key="5">
    <source>
        <dbReference type="PROSITE" id="PS50977"/>
    </source>
</evidence>
<evidence type="ECO:0000256" key="1">
    <source>
        <dbReference type="ARBA" id="ARBA00023015"/>
    </source>
</evidence>
<feature type="domain" description="HTH tetR-type" evidence="5">
    <location>
        <begin position="1"/>
        <end position="54"/>
    </location>
</feature>
<dbReference type="InterPro" id="IPR050109">
    <property type="entry name" value="HTH-type_TetR-like_transc_reg"/>
</dbReference>
<dbReference type="AlphaFoldDB" id="A0A081BA64"/>
<gene>
    <name evidence="6" type="ORF">M2A_1431</name>
</gene>
<dbReference type="Proteomes" id="UP000028702">
    <property type="component" value="Unassembled WGS sequence"/>
</dbReference>
<feature type="DNA-binding region" description="H-T-H motif" evidence="4">
    <location>
        <begin position="17"/>
        <end position="36"/>
    </location>
</feature>
<dbReference type="InterPro" id="IPR009057">
    <property type="entry name" value="Homeodomain-like_sf"/>
</dbReference>
<dbReference type="Pfam" id="PF00440">
    <property type="entry name" value="TetR_N"/>
    <property type="match status" value="1"/>
</dbReference>
<dbReference type="EMBL" id="BBIO01000006">
    <property type="protein sequence ID" value="GAK44932.1"/>
    <property type="molecule type" value="Genomic_DNA"/>
</dbReference>
<name>A0A081BA64_9HYPH</name>
<dbReference type="eggNOG" id="COG1309">
    <property type="taxonomic scope" value="Bacteria"/>
</dbReference>
<dbReference type="GO" id="GO:0003700">
    <property type="term" value="F:DNA-binding transcription factor activity"/>
    <property type="evidence" value="ECO:0007669"/>
    <property type="project" value="TreeGrafter"/>
</dbReference>
<proteinExistence type="predicted"/>
<dbReference type="SUPFAM" id="SSF46689">
    <property type="entry name" value="Homeodomain-like"/>
    <property type="match status" value="1"/>
</dbReference>
<dbReference type="PROSITE" id="PS50977">
    <property type="entry name" value="HTH_TETR_2"/>
    <property type="match status" value="1"/>
</dbReference>
<comment type="caution">
    <text evidence="6">The sequence shown here is derived from an EMBL/GenBank/DDBJ whole genome shotgun (WGS) entry which is preliminary data.</text>
</comment>
<dbReference type="InterPro" id="IPR001647">
    <property type="entry name" value="HTH_TetR"/>
</dbReference>
<dbReference type="GO" id="GO:0000976">
    <property type="term" value="F:transcription cis-regulatory region binding"/>
    <property type="evidence" value="ECO:0007669"/>
    <property type="project" value="TreeGrafter"/>
</dbReference>
<evidence type="ECO:0000313" key="7">
    <source>
        <dbReference type="Proteomes" id="UP000028702"/>
    </source>
</evidence>
<evidence type="ECO:0000256" key="4">
    <source>
        <dbReference type="PROSITE-ProRule" id="PRU00335"/>
    </source>
</evidence>
<dbReference type="PROSITE" id="PS01081">
    <property type="entry name" value="HTH_TETR_1"/>
    <property type="match status" value="1"/>
</dbReference>
<keyword evidence="7" id="KW-1185">Reference proteome</keyword>
<evidence type="ECO:0000313" key="6">
    <source>
        <dbReference type="EMBL" id="GAK44932.1"/>
    </source>
</evidence>
<sequence length="179" mass="19819">MAAALQLFVEKGVAATTTRDIAKQAGISEGAMYRHFESKETLARELFMSEFAPFSDALAQIENMPVSLIEKVDHMVRYFYQAFDANPALWRYIVTYQSGPWSRVSDDMETPVSVVFKALRKAEEQGKIKLNDTALQVQLVIGLVTQPAIGVVFNEIELPLSPKRGQVVEAVAAVLGIEP</sequence>
<organism evidence="6 7">
    <name type="scientific">Tepidicaulis marinus</name>
    <dbReference type="NCBI Taxonomy" id="1333998"/>
    <lineage>
        <taxon>Bacteria</taxon>
        <taxon>Pseudomonadati</taxon>
        <taxon>Pseudomonadota</taxon>
        <taxon>Alphaproteobacteria</taxon>
        <taxon>Hyphomicrobiales</taxon>
        <taxon>Parvibaculaceae</taxon>
        <taxon>Tepidicaulis</taxon>
    </lineage>
</organism>
<dbReference type="PANTHER" id="PTHR30055:SF234">
    <property type="entry name" value="HTH-TYPE TRANSCRIPTIONAL REGULATOR BETI"/>
    <property type="match status" value="1"/>
</dbReference>
<dbReference type="PANTHER" id="PTHR30055">
    <property type="entry name" value="HTH-TYPE TRANSCRIPTIONAL REGULATOR RUTR"/>
    <property type="match status" value="1"/>
</dbReference>
<keyword evidence="3" id="KW-0804">Transcription</keyword>